<dbReference type="InterPro" id="IPR038753">
    <property type="entry name" value="NFKBIL1"/>
</dbReference>
<keyword evidence="5" id="KW-0539">Nucleus</keyword>
<evidence type="ECO:0008006" key="9">
    <source>
        <dbReference type="Google" id="ProtNLM"/>
    </source>
</evidence>
<evidence type="ECO:0000256" key="1">
    <source>
        <dbReference type="ARBA" id="ARBA00004123"/>
    </source>
</evidence>
<evidence type="ECO:0000313" key="7">
    <source>
        <dbReference type="EMBL" id="QDZ22790.1"/>
    </source>
</evidence>
<feature type="compositionally biased region" description="Polar residues" evidence="6">
    <location>
        <begin position="1"/>
        <end position="13"/>
    </location>
</feature>
<organism evidence="7 8">
    <name type="scientific">Chloropicon primus</name>
    <dbReference type="NCBI Taxonomy" id="1764295"/>
    <lineage>
        <taxon>Eukaryota</taxon>
        <taxon>Viridiplantae</taxon>
        <taxon>Chlorophyta</taxon>
        <taxon>Chloropicophyceae</taxon>
        <taxon>Chloropicales</taxon>
        <taxon>Chloropicaceae</taxon>
        <taxon>Chloropicon</taxon>
    </lineage>
</organism>
<dbReference type="PANTHER" id="PTHR15263">
    <property type="entry name" value="I-KAPPA-B-LIKE PROTEIN IKBL"/>
    <property type="match status" value="1"/>
</dbReference>
<dbReference type="OrthoDB" id="567898at2759"/>
<evidence type="ECO:0000313" key="8">
    <source>
        <dbReference type="Proteomes" id="UP000316726"/>
    </source>
</evidence>
<dbReference type="GO" id="GO:0005634">
    <property type="term" value="C:nucleus"/>
    <property type="evidence" value="ECO:0007669"/>
    <property type="project" value="UniProtKB-SubCell"/>
</dbReference>
<keyword evidence="4" id="KW-0040">ANK repeat</keyword>
<dbReference type="AlphaFoldDB" id="A0A5B8MTM9"/>
<reference evidence="7 8" key="1">
    <citation type="submission" date="2018-07" db="EMBL/GenBank/DDBJ databases">
        <title>The complete nuclear genome of the prasinophyte Chloropicon primus (CCMP1205).</title>
        <authorList>
            <person name="Pombert J.-F."/>
            <person name="Otis C."/>
            <person name="Turmel M."/>
            <person name="Lemieux C."/>
        </authorList>
    </citation>
    <scope>NUCLEOTIDE SEQUENCE [LARGE SCALE GENOMIC DNA]</scope>
    <source>
        <strain evidence="7 8">CCMP1205</strain>
    </source>
</reference>
<evidence type="ECO:0000256" key="3">
    <source>
        <dbReference type="ARBA" id="ARBA00022737"/>
    </source>
</evidence>
<comment type="subcellular location">
    <subcellularLocation>
        <location evidence="1">Nucleus</location>
    </subcellularLocation>
</comment>
<feature type="region of interest" description="Disordered" evidence="6">
    <location>
        <begin position="1"/>
        <end position="29"/>
    </location>
</feature>
<feature type="compositionally biased region" description="Basic and acidic residues" evidence="6">
    <location>
        <begin position="57"/>
        <end position="101"/>
    </location>
</feature>
<dbReference type="GO" id="GO:0043124">
    <property type="term" value="P:negative regulation of canonical NF-kappaB signal transduction"/>
    <property type="evidence" value="ECO:0007669"/>
    <property type="project" value="InterPro"/>
</dbReference>
<keyword evidence="8" id="KW-1185">Reference proteome</keyword>
<accession>A0A5B8MTM9</accession>
<dbReference type="Gene3D" id="1.10.287.110">
    <property type="entry name" value="DnaJ domain"/>
    <property type="match status" value="1"/>
</dbReference>
<evidence type="ECO:0000256" key="2">
    <source>
        <dbReference type="ARBA" id="ARBA00022553"/>
    </source>
</evidence>
<dbReference type="InterPro" id="IPR036869">
    <property type="entry name" value="J_dom_sf"/>
</dbReference>
<dbReference type="Proteomes" id="UP000316726">
    <property type="component" value="Chromosome 8"/>
</dbReference>
<keyword evidence="3" id="KW-0677">Repeat</keyword>
<dbReference type="SUPFAM" id="SSF46565">
    <property type="entry name" value="Chaperone J-domain"/>
    <property type="match status" value="1"/>
</dbReference>
<feature type="region of interest" description="Disordered" evidence="6">
    <location>
        <begin position="57"/>
        <end position="113"/>
    </location>
</feature>
<keyword evidence="2" id="KW-0597">Phosphoprotein</keyword>
<evidence type="ECO:0000256" key="5">
    <source>
        <dbReference type="ARBA" id="ARBA00023242"/>
    </source>
</evidence>
<evidence type="ECO:0000256" key="6">
    <source>
        <dbReference type="SAM" id="MobiDB-lite"/>
    </source>
</evidence>
<sequence>MKNKTVRATTQARKNLAQKERASQRKVIDEKVAHARKQLEEDEDQWFRFLMEQREREVREAEERQRKNAERQKQSAEKTPEQRAEEARARQERDAERRRNPVDAAMTQGQSGQWNEYETKWASFVELEVIPMASIPWPPHSEKLLQWATQKQPESQNYKAKVKSAYKHCALRWHPDKFMGKYGSKLKEGERDAIQSRLNENFQILNASFTAALKGA</sequence>
<evidence type="ECO:0000256" key="4">
    <source>
        <dbReference type="ARBA" id="ARBA00023043"/>
    </source>
</evidence>
<name>A0A5B8MTM9_9CHLO</name>
<dbReference type="PANTHER" id="PTHR15263:SF1">
    <property type="entry name" value="NF-KAPPA-B INHIBITOR-LIKE PROTEIN 1"/>
    <property type="match status" value="1"/>
</dbReference>
<feature type="compositionally biased region" description="Basic and acidic residues" evidence="6">
    <location>
        <begin position="17"/>
        <end position="29"/>
    </location>
</feature>
<proteinExistence type="predicted"/>
<protein>
    <recommendedName>
        <fullName evidence="9">J domain-containing protein</fullName>
    </recommendedName>
</protein>
<gene>
    <name evidence="7" type="ORF">A3770_08p53080</name>
</gene>
<dbReference type="EMBL" id="CP031041">
    <property type="protein sequence ID" value="QDZ22790.1"/>
    <property type="molecule type" value="Genomic_DNA"/>
</dbReference>